<evidence type="ECO:0000256" key="2">
    <source>
        <dbReference type="ARBA" id="ARBA00022448"/>
    </source>
</evidence>
<dbReference type="PANTHER" id="PTHR23522:SF10">
    <property type="entry name" value="3-PHENYLPROPIONIC ACID TRANSPORTER-RELATED"/>
    <property type="match status" value="1"/>
</dbReference>
<keyword evidence="7 8" id="KW-0472">Membrane</keyword>
<feature type="domain" description="Major facilitator superfamily (MFS) profile" evidence="9">
    <location>
        <begin position="25"/>
        <end position="419"/>
    </location>
</feature>
<dbReference type="GO" id="GO:0005886">
    <property type="term" value="C:plasma membrane"/>
    <property type="evidence" value="ECO:0007669"/>
    <property type="project" value="UniProtKB-SubCell"/>
</dbReference>
<dbReference type="EMBL" id="JAAAHS010000343">
    <property type="protein sequence ID" value="NBE55602.1"/>
    <property type="molecule type" value="Genomic_DNA"/>
</dbReference>
<reference evidence="10" key="1">
    <citation type="submission" date="2020-01" db="EMBL/GenBank/DDBJ databases">
        <title>Whole-genome analyses of novel actinobacteria.</title>
        <authorList>
            <person name="Sahin N."/>
        </authorList>
    </citation>
    <scope>NUCLEOTIDE SEQUENCE</scope>
    <source>
        <strain evidence="10">YC537</strain>
    </source>
</reference>
<dbReference type="NCBIfam" id="TIGR00882">
    <property type="entry name" value="2A0105"/>
    <property type="match status" value="1"/>
</dbReference>
<keyword evidence="2" id="KW-0813">Transport</keyword>
<dbReference type="PRINTS" id="PR00174">
    <property type="entry name" value="LACYSMPORT"/>
</dbReference>
<feature type="transmembrane region" description="Helical" evidence="8">
    <location>
        <begin position="63"/>
        <end position="81"/>
    </location>
</feature>
<dbReference type="InterPro" id="IPR000576">
    <property type="entry name" value="LacY/RafB_perm_fam"/>
</dbReference>
<feature type="transmembrane region" description="Helical" evidence="8">
    <location>
        <begin position="185"/>
        <end position="204"/>
    </location>
</feature>
<gene>
    <name evidence="10" type="ORF">GUY60_30065</name>
</gene>
<dbReference type="NCBIfam" id="NF007077">
    <property type="entry name" value="PRK09528.1"/>
    <property type="match status" value="1"/>
</dbReference>
<dbReference type="RefSeq" id="WP_161703479.1">
    <property type="nucleotide sequence ID" value="NZ_JAAAHS010000343.1"/>
</dbReference>
<organism evidence="10 11">
    <name type="scientific">Streptomyces boluensis</name>
    <dbReference type="NCBI Taxonomy" id="1775135"/>
    <lineage>
        <taxon>Bacteria</taxon>
        <taxon>Bacillati</taxon>
        <taxon>Actinomycetota</taxon>
        <taxon>Actinomycetes</taxon>
        <taxon>Kitasatosporales</taxon>
        <taxon>Streptomycetaceae</taxon>
        <taxon>Streptomyces</taxon>
    </lineage>
</organism>
<dbReference type="Gene3D" id="1.20.1250.20">
    <property type="entry name" value="MFS general substrate transporter like domains"/>
    <property type="match status" value="2"/>
</dbReference>
<comment type="caution">
    <text evidence="10">The sequence shown here is derived from an EMBL/GenBank/DDBJ whole genome shotgun (WGS) entry which is preliminary data.</text>
</comment>
<dbReference type="GO" id="GO:0015528">
    <property type="term" value="F:lactose:proton symporter activity"/>
    <property type="evidence" value="ECO:0007669"/>
    <property type="project" value="TreeGrafter"/>
</dbReference>
<feature type="transmembrane region" description="Helical" evidence="8">
    <location>
        <begin position="393"/>
        <end position="414"/>
    </location>
</feature>
<dbReference type="AlphaFoldDB" id="A0A964UVP7"/>
<dbReference type="CDD" id="cd06172">
    <property type="entry name" value="MFS_LacY"/>
    <property type="match status" value="1"/>
</dbReference>
<evidence type="ECO:0000256" key="7">
    <source>
        <dbReference type="ARBA" id="ARBA00023136"/>
    </source>
</evidence>
<protein>
    <submittedName>
        <fullName evidence="10">Oligosaccharide MFS transporter</fullName>
    </submittedName>
</protein>
<comment type="subcellular location">
    <subcellularLocation>
        <location evidence="1">Cell inner membrane</location>
        <topology evidence="1">Multi-pass membrane protein</topology>
    </subcellularLocation>
</comment>
<evidence type="ECO:0000313" key="10">
    <source>
        <dbReference type="EMBL" id="NBE55602.1"/>
    </source>
</evidence>
<keyword evidence="4" id="KW-0997">Cell inner membrane</keyword>
<keyword evidence="6 8" id="KW-1133">Transmembrane helix</keyword>
<feature type="transmembrane region" description="Helical" evidence="8">
    <location>
        <begin position="118"/>
        <end position="142"/>
    </location>
</feature>
<feature type="transmembrane region" description="Helical" evidence="8">
    <location>
        <begin position="363"/>
        <end position="387"/>
    </location>
</feature>
<evidence type="ECO:0000256" key="6">
    <source>
        <dbReference type="ARBA" id="ARBA00022989"/>
    </source>
</evidence>
<proteinExistence type="predicted"/>
<evidence type="ECO:0000259" key="9">
    <source>
        <dbReference type="PROSITE" id="PS50850"/>
    </source>
</evidence>
<evidence type="ECO:0000313" key="11">
    <source>
        <dbReference type="Proteomes" id="UP000598297"/>
    </source>
</evidence>
<feature type="transmembrane region" description="Helical" evidence="8">
    <location>
        <begin position="28"/>
        <end position="51"/>
    </location>
</feature>
<dbReference type="InterPro" id="IPR020846">
    <property type="entry name" value="MFS_dom"/>
</dbReference>
<dbReference type="PANTHER" id="PTHR23522">
    <property type="entry name" value="BLL5896 PROTEIN"/>
    <property type="match status" value="1"/>
</dbReference>
<dbReference type="GO" id="GO:0030395">
    <property type="term" value="F:lactose binding"/>
    <property type="evidence" value="ECO:0007669"/>
    <property type="project" value="TreeGrafter"/>
</dbReference>
<dbReference type="InterPro" id="IPR036259">
    <property type="entry name" value="MFS_trans_sf"/>
</dbReference>
<evidence type="ECO:0000256" key="1">
    <source>
        <dbReference type="ARBA" id="ARBA00004429"/>
    </source>
</evidence>
<keyword evidence="11" id="KW-1185">Reference proteome</keyword>
<evidence type="ECO:0000256" key="3">
    <source>
        <dbReference type="ARBA" id="ARBA00022475"/>
    </source>
</evidence>
<accession>A0A964UVP7</accession>
<sequence length="439" mass="47238">MTTQSRTASPTATTAEPGKSRRRLNFSLISAALFMFFVTWSLSWSLFSIWLTQDIGLSAGRSSLVISANAIGCLVTMPIYGFLQDRLGLRKNLLYWIGGLMLMVGPMYIYVYGPLLKAQFALGLVVGSVYLAMAFAVAVATLESYAERLGRFHGFEFGRARMFGSLGWAAATFFAGRLFNIDPSLNFWAASGSAAVFVLLLVAIRVSDGRRAAAVDQAAATVSFADVKSLLRYPAFWGLLLFVVAVTATYNTYDAMFPSYFASLFSTTAEGNRMYSDLNSVQVFLEAGGMALAPFLVNKLGPKKSLLVSGCVMATRIFLSGLVTDPTLISAVKLLHAVELPIMLIAIFKYINRHFEPRLSSSIYLVGFQLATQVGAAVISPLAGIGYDSVGYAPTYLIMSACVAAFTAISVWTLRPDGKGLPESAPSLDTAVAAEPAKV</sequence>
<evidence type="ECO:0000256" key="5">
    <source>
        <dbReference type="ARBA" id="ARBA00022692"/>
    </source>
</evidence>
<feature type="transmembrane region" description="Helical" evidence="8">
    <location>
        <begin position="235"/>
        <end position="253"/>
    </location>
</feature>
<keyword evidence="3" id="KW-1003">Cell membrane</keyword>
<dbReference type="Pfam" id="PF01306">
    <property type="entry name" value="LacY_symp"/>
    <property type="match status" value="1"/>
</dbReference>
<name>A0A964UVP7_9ACTN</name>
<dbReference type="PROSITE" id="PS50850">
    <property type="entry name" value="MFS"/>
    <property type="match status" value="1"/>
</dbReference>
<evidence type="ECO:0000256" key="4">
    <source>
        <dbReference type="ARBA" id="ARBA00022519"/>
    </source>
</evidence>
<dbReference type="Proteomes" id="UP000598297">
    <property type="component" value="Unassembled WGS sequence"/>
</dbReference>
<dbReference type="SUPFAM" id="SSF103473">
    <property type="entry name" value="MFS general substrate transporter"/>
    <property type="match status" value="1"/>
</dbReference>
<feature type="transmembrane region" description="Helical" evidence="8">
    <location>
        <begin position="329"/>
        <end position="351"/>
    </location>
</feature>
<feature type="transmembrane region" description="Helical" evidence="8">
    <location>
        <begin position="93"/>
        <end position="112"/>
    </location>
</feature>
<keyword evidence="5 8" id="KW-0812">Transmembrane</keyword>
<feature type="transmembrane region" description="Helical" evidence="8">
    <location>
        <begin position="162"/>
        <end position="179"/>
    </location>
</feature>
<evidence type="ECO:0000256" key="8">
    <source>
        <dbReference type="SAM" id="Phobius"/>
    </source>
</evidence>
<dbReference type="OrthoDB" id="9150135at2"/>